<dbReference type="PROSITE" id="PS51186">
    <property type="entry name" value="GNAT"/>
    <property type="match status" value="1"/>
</dbReference>
<sequence length="183" mass="21419">MKIETNRLLIKTFEKHHLNDVYDIYNDDSTCQYLLHDKWTHENKEREFDKKLNNNQLTKENALSLAVLMDGKVIGDLSIRYTDMKDTVEIGYTFSKSVSGQGYATEAVIALINHLFEVVQVHRIQANLDARNTASEKLCRRVGMRKEAHFIQDFWNKNEWTDSIVFGMLKTDFNKFNSERGNH</sequence>
<evidence type="ECO:0000313" key="2">
    <source>
        <dbReference type="EMBL" id="KQL54541.1"/>
    </source>
</evidence>
<dbReference type="AlphaFoldDB" id="A0A0Q3WWU5"/>
<dbReference type="Gene3D" id="3.40.630.30">
    <property type="match status" value="1"/>
</dbReference>
<dbReference type="InterPro" id="IPR051531">
    <property type="entry name" value="N-acetyltransferase"/>
</dbReference>
<dbReference type="EMBL" id="LJJC01000004">
    <property type="protein sequence ID" value="KQL54541.1"/>
    <property type="molecule type" value="Genomic_DNA"/>
</dbReference>
<dbReference type="Pfam" id="PF13302">
    <property type="entry name" value="Acetyltransf_3"/>
    <property type="match status" value="1"/>
</dbReference>
<name>A0A0Q3WWU5_9BACI</name>
<feature type="domain" description="N-acetyltransferase" evidence="1">
    <location>
        <begin position="8"/>
        <end position="171"/>
    </location>
</feature>
<accession>A0A0Q3WWU5</accession>
<keyword evidence="3" id="KW-1185">Reference proteome</keyword>
<dbReference type="STRING" id="157838.AN964_14255"/>
<evidence type="ECO:0000313" key="3">
    <source>
        <dbReference type="Proteomes" id="UP000051888"/>
    </source>
</evidence>
<dbReference type="GO" id="GO:0016747">
    <property type="term" value="F:acyltransferase activity, transferring groups other than amino-acyl groups"/>
    <property type="evidence" value="ECO:0007669"/>
    <property type="project" value="InterPro"/>
</dbReference>
<dbReference type="PANTHER" id="PTHR43792:SF1">
    <property type="entry name" value="N-ACETYLTRANSFERASE DOMAIN-CONTAINING PROTEIN"/>
    <property type="match status" value="1"/>
</dbReference>
<dbReference type="InterPro" id="IPR016181">
    <property type="entry name" value="Acyl_CoA_acyltransferase"/>
</dbReference>
<dbReference type="Proteomes" id="UP000051888">
    <property type="component" value="Unassembled WGS sequence"/>
</dbReference>
<dbReference type="PANTHER" id="PTHR43792">
    <property type="entry name" value="GNAT FAMILY, PUTATIVE (AFU_ORTHOLOGUE AFUA_3G00765)-RELATED-RELATED"/>
    <property type="match status" value="1"/>
</dbReference>
<comment type="caution">
    <text evidence="2">The sequence shown here is derived from an EMBL/GenBank/DDBJ whole genome shotgun (WGS) entry which is preliminary data.</text>
</comment>
<organism evidence="2 3">
    <name type="scientific">Heyndrickxia shackletonii</name>
    <dbReference type="NCBI Taxonomy" id="157838"/>
    <lineage>
        <taxon>Bacteria</taxon>
        <taxon>Bacillati</taxon>
        <taxon>Bacillota</taxon>
        <taxon>Bacilli</taxon>
        <taxon>Bacillales</taxon>
        <taxon>Bacillaceae</taxon>
        <taxon>Heyndrickxia</taxon>
    </lineage>
</organism>
<gene>
    <name evidence="2" type="ORF">AN964_14255</name>
</gene>
<protein>
    <submittedName>
        <fullName evidence="2">Acetyltransferase</fullName>
    </submittedName>
</protein>
<evidence type="ECO:0000259" key="1">
    <source>
        <dbReference type="PROSITE" id="PS51186"/>
    </source>
</evidence>
<dbReference type="PATRIC" id="fig|157838.3.peg.3170"/>
<dbReference type="OrthoDB" id="9785602at2"/>
<proteinExistence type="predicted"/>
<dbReference type="SUPFAM" id="SSF55729">
    <property type="entry name" value="Acyl-CoA N-acyltransferases (Nat)"/>
    <property type="match status" value="1"/>
</dbReference>
<reference evidence="2 3" key="1">
    <citation type="submission" date="2015-09" db="EMBL/GenBank/DDBJ databases">
        <title>Genome sequencing project for genomic taxonomy and phylogenomics of Bacillus-like bacteria.</title>
        <authorList>
            <person name="Liu B."/>
            <person name="Wang J."/>
            <person name="Zhu Y."/>
            <person name="Liu G."/>
            <person name="Chen Q."/>
            <person name="Chen Z."/>
            <person name="Lan J."/>
            <person name="Che J."/>
            <person name="Ge C."/>
            <person name="Shi H."/>
            <person name="Pan Z."/>
            <person name="Liu X."/>
        </authorList>
    </citation>
    <scope>NUCLEOTIDE SEQUENCE [LARGE SCALE GENOMIC DNA]</scope>
    <source>
        <strain evidence="2 3">LMG 18435</strain>
    </source>
</reference>
<keyword evidence="2" id="KW-0808">Transferase</keyword>
<dbReference type="InterPro" id="IPR000182">
    <property type="entry name" value="GNAT_dom"/>
</dbReference>
<dbReference type="RefSeq" id="WP_055740319.1">
    <property type="nucleotide sequence ID" value="NZ_JAAIWL010000051.1"/>
</dbReference>